<sequence length="237" mass="28046">MNQLVFVKNDQVVTDSLNISEVFGKRHSDVLRDVRDLGCSEDFRQRNFAESSYINSQNKEMPMYYMNKKGFTLLVMGYTGKEAMKFKEAYINEFERMENELRAPRILSEKEQLMASMKLTIETAEELTTVKSEVKEIRTMVEQQITLDHGEQRKVQKSIAQRVYELAEQIEHPQLVFNSRDQIEVDVRQEVSRYFRELHREIKDRFGVASYKDIKRKDLQSAINYINNWIPRKVVVS</sequence>
<dbReference type="Proteomes" id="UP000219546">
    <property type="component" value="Unassembled WGS sequence"/>
</dbReference>
<protein>
    <submittedName>
        <fullName evidence="2">Rha family phage regulatory protein</fullName>
    </submittedName>
</protein>
<name>A0A285CXW2_9BACI</name>
<proteinExistence type="predicted"/>
<keyword evidence="3" id="KW-1185">Reference proteome</keyword>
<reference evidence="2 3" key="1">
    <citation type="submission" date="2017-08" db="EMBL/GenBank/DDBJ databases">
        <authorList>
            <person name="de Groot N.N."/>
        </authorList>
    </citation>
    <scope>NUCLEOTIDE SEQUENCE [LARGE SCALE GENOMIC DNA]</scope>
    <source>
        <strain evidence="2 3">JC228</strain>
    </source>
</reference>
<organism evidence="2 3">
    <name type="scientific">Bacillus oleivorans</name>
    <dbReference type="NCBI Taxonomy" id="1448271"/>
    <lineage>
        <taxon>Bacteria</taxon>
        <taxon>Bacillati</taxon>
        <taxon>Bacillota</taxon>
        <taxon>Bacilli</taxon>
        <taxon>Bacillales</taxon>
        <taxon>Bacillaceae</taxon>
        <taxon>Bacillus</taxon>
    </lineage>
</organism>
<dbReference type="InterPro" id="IPR018878">
    <property type="entry name" value="ORF6C_dom"/>
</dbReference>
<dbReference type="RefSeq" id="WP_097159156.1">
    <property type="nucleotide sequence ID" value="NZ_JBEPMQ010000019.1"/>
</dbReference>
<dbReference type="NCBIfam" id="TIGR02681">
    <property type="entry name" value="phage_pRha"/>
    <property type="match status" value="1"/>
</dbReference>
<evidence type="ECO:0000313" key="3">
    <source>
        <dbReference type="Proteomes" id="UP000219546"/>
    </source>
</evidence>
<dbReference type="Pfam" id="PF09669">
    <property type="entry name" value="Phage_pRha"/>
    <property type="match status" value="1"/>
</dbReference>
<evidence type="ECO:0000313" key="2">
    <source>
        <dbReference type="EMBL" id="SNX71773.1"/>
    </source>
</evidence>
<accession>A0A285CXW2</accession>
<evidence type="ECO:0000259" key="1">
    <source>
        <dbReference type="Pfam" id="PF10552"/>
    </source>
</evidence>
<dbReference type="AlphaFoldDB" id="A0A285CXW2"/>
<dbReference type="OrthoDB" id="9812611at2"/>
<dbReference type="EMBL" id="OAOP01000005">
    <property type="protein sequence ID" value="SNX71773.1"/>
    <property type="molecule type" value="Genomic_DNA"/>
</dbReference>
<dbReference type="Pfam" id="PF10552">
    <property type="entry name" value="ORF6C"/>
    <property type="match status" value="1"/>
</dbReference>
<feature type="domain" description="ORF6C" evidence="1">
    <location>
        <begin position="193"/>
        <end position="233"/>
    </location>
</feature>
<gene>
    <name evidence="2" type="ORF">SAMN05877753_105371</name>
</gene>
<dbReference type="InterPro" id="IPR014054">
    <property type="entry name" value="Phage_regulatory_Rha"/>
</dbReference>